<accession>A0A285R616</accession>
<sequence>MIALFIALAATATTPQGKLIPKQVVVAEFGDCLVRTAPRATGRLLMTPLGSSEEARLAHEVSRAGRTCLGGRPGLSLRTGAIRGAIAEAALARDGAVAARARALTATVADRPARANGRAFVIAYATCLVHSDPARSLTQLGQAIASQEERAAFLGFGDALTRCMPEKVRYNVDVTDVRNHIAAVLYQDARGRTEADNA</sequence>
<evidence type="ECO:0000313" key="1">
    <source>
        <dbReference type="EMBL" id="SOB87802.1"/>
    </source>
</evidence>
<dbReference type="Proteomes" id="UP000219494">
    <property type="component" value="Unassembled WGS sequence"/>
</dbReference>
<evidence type="ECO:0000313" key="2">
    <source>
        <dbReference type="Proteomes" id="UP000219494"/>
    </source>
</evidence>
<keyword evidence="2" id="KW-1185">Reference proteome</keyword>
<name>A0A285R616_9SPHN</name>
<dbReference type="OrthoDB" id="7580788at2"/>
<dbReference type="EMBL" id="OBMI01000003">
    <property type="protein sequence ID" value="SOB87802.1"/>
    <property type="molecule type" value="Genomic_DNA"/>
</dbReference>
<dbReference type="RefSeq" id="WP_097064746.1">
    <property type="nucleotide sequence ID" value="NZ_OBMI01000003.1"/>
</dbReference>
<organism evidence="1 2">
    <name type="scientific">Sphingomonas guangdongensis</name>
    <dbReference type="NCBI Taxonomy" id="1141890"/>
    <lineage>
        <taxon>Bacteria</taxon>
        <taxon>Pseudomonadati</taxon>
        <taxon>Pseudomonadota</taxon>
        <taxon>Alphaproteobacteria</taxon>
        <taxon>Sphingomonadales</taxon>
        <taxon>Sphingomonadaceae</taxon>
        <taxon>Sphingomonas</taxon>
    </lineage>
</organism>
<proteinExistence type="predicted"/>
<protein>
    <submittedName>
        <fullName evidence="1">Uncharacterized protein</fullName>
    </submittedName>
</protein>
<gene>
    <name evidence="1" type="ORF">SAMN06297144_2939</name>
</gene>
<dbReference type="AlphaFoldDB" id="A0A285R616"/>
<reference evidence="1 2" key="1">
    <citation type="submission" date="2017-07" db="EMBL/GenBank/DDBJ databases">
        <authorList>
            <person name="Sun Z.S."/>
            <person name="Albrecht U."/>
            <person name="Echele G."/>
            <person name="Lee C.C."/>
        </authorList>
    </citation>
    <scope>NUCLEOTIDE SEQUENCE [LARGE SCALE GENOMIC DNA]</scope>
    <source>
        <strain evidence="1 2">CGMCC 1.12672</strain>
    </source>
</reference>